<dbReference type="AlphaFoldDB" id="A0A1I0NJ82"/>
<dbReference type="EMBL" id="FOIQ01000002">
    <property type="protein sequence ID" value="SEW01359.1"/>
    <property type="molecule type" value="Genomic_DNA"/>
</dbReference>
<dbReference type="NCBIfam" id="NF033707">
    <property type="entry name" value="T9SS_sortase"/>
    <property type="match status" value="1"/>
</dbReference>
<evidence type="ECO:0000256" key="1">
    <source>
        <dbReference type="ARBA" id="ARBA00022729"/>
    </source>
</evidence>
<protein>
    <submittedName>
        <fullName evidence="4">Peptidase family C25</fullName>
    </submittedName>
</protein>
<keyword evidence="1 2" id="KW-0732">Signal</keyword>
<dbReference type="RefSeq" id="WP_256218957.1">
    <property type="nucleotide sequence ID" value="NZ_FOIQ01000002.1"/>
</dbReference>
<name>A0A1I0NJ82_9BACT</name>
<gene>
    <name evidence="4" type="ORF">SAMN04487850_1282</name>
</gene>
<dbReference type="Gene3D" id="3.40.50.1460">
    <property type="match status" value="1"/>
</dbReference>
<evidence type="ECO:0000313" key="5">
    <source>
        <dbReference type="Proteomes" id="UP000199373"/>
    </source>
</evidence>
<dbReference type="Gene3D" id="2.60.40.4070">
    <property type="match status" value="1"/>
</dbReference>
<dbReference type="Pfam" id="PF01364">
    <property type="entry name" value="Peptidase_C25"/>
    <property type="match status" value="1"/>
</dbReference>
<dbReference type="InterPro" id="IPR001769">
    <property type="entry name" value="Gingipain"/>
</dbReference>
<dbReference type="InterPro" id="IPR029030">
    <property type="entry name" value="Caspase-like_dom_sf"/>
</dbReference>
<dbReference type="Proteomes" id="UP000199373">
    <property type="component" value="Unassembled WGS sequence"/>
</dbReference>
<feature type="domain" description="Gingipain" evidence="3">
    <location>
        <begin position="440"/>
        <end position="816"/>
    </location>
</feature>
<dbReference type="Gene3D" id="3.40.50.10390">
    <property type="entry name" value="Gingipain r, domain 1"/>
    <property type="match status" value="1"/>
</dbReference>
<evidence type="ECO:0000259" key="3">
    <source>
        <dbReference type="Pfam" id="PF01364"/>
    </source>
</evidence>
<proteinExistence type="predicted"/>
<dbReference type="GO" id="GO:0006508">
    <property type="term" value="P:proteolysis"/>
    <property type="evidence" value="ECO:0007669"/>
    <property type="project" value="InterPro"/>
</dbReference>
<dbReference type="CDD" id="cd02258">
    <property type="entry name" value="Peptidase_C25_N"/>
    <property type="match status" value="1"/>
</dbReference>
<evidence type="ECO:0000256" key="2">
    <source>
        <dbReference type="SAM" id="SignalP"/>
    </source>
</evidence>
<evidence type="ECO:0000313" key="4">
    <source>
        <dbReference type="EMBL" id="SEW01359.1"/>
    </source>
</evidence>
<reference evidence="4 5" key="1">
    <citation type="submission" date="2016-10" db="EMBL/GenBank/DDBJ databases">
        <authorList>
            <person name="de Groot N.N."/>
        </authorList>
    </citation>
    <scope>NUCLEOTIDE SEQUENCE [LARGE SCALE GENOMIC DNA]</scope>
    <source>
        <strain evidence="4 5">TC2-24</strain>
    </source>
</reference>
<feature type="chain" id="PRO_5011755546" evidence="2">
    <location>
        <begin position="26"/>
        <end position="1195"/>
    </location>
</feature>
<accession>A0A1I0NJ82</accession>
<dbReference type="GO" id="GO:0008234">
    <property type="term" value="F:cysteine-type peptidase activity"/>
    <property type="evidence" value="ECO:0007669"/>
    <property type="project" value="InterPro"/>
</dbReference>
<feature type="signal peptide" evidence="2">
    <location>
        <begin position="1"/>
        <end position="25"/>
    </location>
</feature>
<keyword evidence="5" id="KW-1185">Reference proteome</keyword>
<dbReference type="InterPro" id="IPR029031">
    <property type="entry name" value="Gingipain_N_sf"/>
</dbReference>
<organism evidence="4 5">
    <name type="scientific">Prevotella aff. ruminicola Tc2-24</name>
    <dbReference type="NCBI Taxonomy" id="81582"/>
    <lineage>
        <taxon>Bacteria</taxon>
        <taxon>Pseudomonadati</taxon>
        <taxon>Bacteroidota</taxon>
        <taxon>Bacteroidia</taxon>
        <taxon>Bacteroidales</taxon>
        <taxon>Prevotellaceae</taxon>
        <taxon>Prevotella</taxon>
    </lineage>
</organism>
<sequence>MLNVRSALRLMTVCALLTLCLCAEAQGFVNLTARQVRIDSVLSVYTWQKALGAGYADSVYTVSIEYPEFVDMSANEVRRYQEISDEPLPALPEISQTVGVARKQGMLDVSFVPLVFRDGRYQKLVSFKLNVQAKARAVVADRARTRAMEGSRYASHSVLRSGRWAKIRVPASGVYQLTEALIREAGFTDLSHVRVYGYGGALQPERLTAAYLTMTDDLREVPTCMVNGRRLFRAVGPVTWESPTATVRIRNPYSDYGYYFLTEDEGEPLTVTEETFVADYPTAADYHTLYEVDDYAWYHGGRNLFDKTLFGKGLPQTYTLTASGTTGTLSVALTYNGSFEATVAVNGVAVGTVGRTVVLDSYTEAAEYVWDFPLNDLQAENTVQITQTSGGDLRLDYLSLRLDTPRPMVDLATADLPVPEYVYMITNQDHHADEAVDMVMIIPTSQKLLAQAERLKAHHEQTDGLRVRIVPADELYNEFSSGTPDATAYRRYMKMLYDRATTEADAPRYLLLMGDGAWDNRMRTQDWAGCDLDDFLLCFESENSFSHVNCYVSDDFFCLLDDEETIADGQTNGQYSGKPDVAVGRFPARTAEEAAVLVDKTIAYATNAQGGAWQNVVCMMGDDGNNNVHMTTADKVATMVANDHPGYQVKKIYWDAYQRTSSSTGYAYPDVTRQIRQQLNDGALMMNYCGHGAAYALSHELVMKLADFETSTSKGLPLWVTASCDIMPFDGQEENIGETVMFNSKGGGIAFFGTTRTVYATYNEAMNLAFTGYVLTPGVTIGEAARLAKCELVSRGRDMSPNKLQYTLLGDPALRLACPTATVVIDSINGQAADEDIKLQAGSVVQVTGHLQSGHGQETVACNSSGTITVVVRDAEETITCRLNDTSDEGADEPFVYTDRRRTLYHGSDSVRNGLFRFTFAVPTDISYTDGSGLMTLYAISNDKTVTAHGEHGGFVVSGSSDTQTDSVGPSIHCYLNAKTFVNGGRVNTTPYFVAELYDDSGINASGSSIGHDLELVIERLQDGQGRATGESWTYNLNDYFAYDFGDYRSGTVGFSIPALDEGAYRLRFRAWDVVGNSSVTELAFKVVKDLTPGDISVVCTKNPATTNTSFVVSHDRMGSEITVTLDIFDMAGRQLWKQRETVIPVGHTYTVDWDLRLASGSRLQAGVYIYRIQVGCAGSGTASYANKLMVLSNN</sequence>
<dbReference type="SUPFAM" id="SSF52129">
    <property type="entry name" value="Caspase-like"/>
    <property type="match status" value="1"/>
</dbReference>